<dbReference type="GO" id="GO:0015087">
    <property type="term" value="F:cobalt ion transmembrane transporter activity"/>
    <property type="evidence" value="ECO:0007669"/>
    <property type="project" value="TreeGrafter"/>
</dbReference>
<keyword evidence="3" id="KW-0813">Transport</keyword>
<dbReference type="AlphaFoldDB" id="A0A7C8FZY9"/>
<dbReference type="InterPro" id="IPR045861">
    <property type="entry name" value="CorA_cytoplasmic_dom"/>
</dbReference>
<evidence type="ECO:0000256" key="6">
    <source>
        <dbReference type="ARBA" id="ARBA00022842"/>
    </source>
</evidence>
<dbReference type="GO" id="GO:0005886">
    <property type="term" value="C:plasma membrane"/>
    <property type="evidence" value="ECO:0007669"/>
    <property type="project" value="UniProtKB-SubCell"/>
</dbReference>
<feature type="transmembrane region" description="Helical" evidence="12">
    <location>
        <begin position="250"/>
        <end position="270"/>
    </location>
</feature>
<dbReference type="InterPro" id="IPR045863">
    <property type="entry name" value="CorA_TM1_TM2"/>
</dbReference>
<dbReference type="PANTHER" id="PTHR46494">
    <property type="entry name" value="CORA FAMILY METAL ION TRANSPORTER (EUROFUNG)"/>
    <property type="match status" value="1"/>
</dbReference>
<dbReference type="GO" id="GO:0000287">
    <property type="term" value="F:magnesium ion binding"/>
    <property type="evidence" value="ECO:0007669"/>
    <property type="project" value="TreeGrafter"/>
</dbReference>
<organism evidence="13 14">
    <name type="scientific">Adlercreutzia muris</name>
    <dbReference type="NCBI Taxonomy" id="1796610"/>
    <lineage>
        <taxon>Bacteria</taxon>
        <taxon>Bacillati</taxon>
        <taxon>Actinomycetota</taxon>
        <taxon>Coriobacteriia</taxon>
        <taxon>Eggerthellales</taxon>
        <taxon>Eggerthellaceae</taxon>
        <taxon>Adlercreutzia</taxon>
    </lineage>
</organism>
<dbReference type="CDD" id="cd12826">
    <property type="entry name" value="EcCorA_ZntB-like_u1"/>
    <property type="match status" value="1"/>
</dbReference>
<evidence type="ECO:0000256" key="8">
    <source>
        <dbReference type="ARBA" id="ARBA00023065"/>
    </source>
</evidence>
<gene>
    <name evidence="13" type="ORF">F8D48_07460</name>
</gene>
<evidence type="ECO:0000256" key="9">
    <source>
        <dbReference type="ARBA" id="ARBA00023136"/>
    </source>
</evidence>
<dbReference type="FunFam" id="1.20.58.340:FF:000004">
    <property type="entry name" value="Magnesium transport protein CorA"/>
    <property type="match status" value="1"/>
</dbReference>
<dbReference type="GO" id="GO:0050897">
    <property type="term" value="F:cobalt ion binding"/>
    <property type="evidence" value="ECO:0007669"/>
    <property type="project" value="TreeGrafter"/>
</dbReference>
<feature type="transmembrane region" description="Helical" evidence="12">
    <location>
        <begin position="282"/>
        <end position="302"/>
    </location>
</feature>
<evidence type="ECO:0000256" key="1">
    <source>
        <dbReference type="ARBA" id="ARBA00004651"/>
    </source>
</evidence>
<dbReference type="SUPFAM" id="SSF144083">
    <property type="entry name" value="Magnesium transport protein CorA, transmembrane region"/>
    <property type="match status" value="1"/>
</dbReference>
<dbReference type="SUPFAM" id="SSF143865">
    <property type="entry name" value="CorA soluble domain-like"/>
    <property type="match status" value="1"/>
</dbReference>
<name>A0A7C8FZY9_9ACTN</name>
<keyword evidence="6" id="KW-0460">Magnesium</keyword>
<evidence type="ECO:0000256" key="11">
    <source>
        <dbReference type="ARBA" id="ARBA00045497"/>
    </source>
</evidence>
<evidence type="ECO:0000256" key="12">
    <source>
        <dbReference type="SAM" id="Phobius"/>
    </source>
</evidence>
<evidence type="ECO:0000313" key="14">
    <source>
        <dbReference type="Proteomes" id="UP000479639"/>
    </source>
</evidence>
<dbReference type="PANTHER" id="PTHR46494:SF1">
    <property type="entry name" value="CORA FAMILY METAL ION TRANSPORTER (EUROFUNG)"/>
    <property type="match status" value="1"/>
</dbReference>
<evidence type="ECO:0000256" key="5">
    <source>
        <dbReference type="ARBA" id="ARBA00022692"/>
    </source>
</evidence>
<keyword evidence="9 12" id="KW-0472">Membrane</keyword>
<proteinExistence type="inferred from homology"/>
<comment type="catalytic activity">
    <reaction evidence="10">
        <text>Mg(2+)(in) = Mg(2+)(out)</text>
        <dbReference type="Rhea" id="RHEA:29827"/>
        <dbReference type="ChEBI" id="CHEBI:18420"/>
    </reaction>
</comment>
<evidence type="ECO:0000256" key="4">
    <source>
        <dbReference type="ARBA" id="ARBA00022475"/>
    </source>
</evidence>
<reference evidence="13 14" key="1">
    <citation type="submission" date="2019-09" db="EMBL/GenBank/DDBJ databases">
        <title>Whole genome shotgun sequencing (WGS) of Ellagibacter isourolithinifaciens DSM 104140(T) and Adlercreutzia muris DSM 29508(T).</title>
        <authorList>
            <person name="Stoll D.A."/>
            <person name="Danylec N."/>
            <person name="Huch M."/>
        </authorList>
    </citation>
    <scope>NUCLEOTIDE SEQUENCE [LARGE SCALE GENOMIC DNA]</scope>
    <source>
        <strain evidence="13 14">DSM 29508</strain>
    </source>
</reference>
<evidence type="ECO:0000256" key="2">
    <source>
        <dbReference type="ARBA" id="ARBA00009765"/>
    </source>
</evidence>
<accession>A0A7C8FZY9</accession>
<dbReference type="Proteomes" id="UP000479639">
    <property type="component" value="Unassembled WGS sequence"/>
</dbReference>
<evidence type="ECO:0000256" key="3">
    <source>
        <dbReference type="ARBA" id="ARBA00022448"/>
    </source>
</evidence>
<keyword evidence="5 12" id="KW-0812">Transmembrane</keyword>
<comment type="similarity">
    <text evidence="2">Belongs to the CorA metal ion transporter (MIT) (TC 1.A.35) family.</text>
</comment>
<sequence length="308" mass="34548">MMAIVYELNQPQPLRTPSIRANPRPPLVKVITSHEFDALPNISPEGRNGLAALEPAEMNFVELYPSFVIGSFAVPDKTDPTADPDRMSFYLDADRLIFIDDGTVATDMLAKVASSGILTKATTSHCLYALMKTLIADDFTWFSLMEDAMEKIEEVMLDHSETVSSQTIMGYRRAAMRMGSYYQQIAVMADLIADNENKVMSREEARAFSHVAAHANHLADRAETLREYSLQLRELHQTQIDLKQNSTMQILTIATVMFAPLTLVTGWFGMNLTVLPGLDWPYMAATIITLALVMIVAMVLFFKKKNWL</sequence>
<keyword evidence="8" id="KW-0406">Ion transport</keyword>
<dbReference type="Gene3D" id="1.20.58.340">
    <property type="entry name" value="Magnesium transport protein CorA, transmembrane region"/>
    <property type="match status" value="2"/>
</dbReference>
<comment type="function">
    <text evidence="11">Mediates influx of magnesium ions. Alternates between open and closed states. Activated by low cytoplasmic Mg(2+) levels. Inactive when cytoplasmic Mg(2+) levels are high.</text>
</comment>
<evidence type="ECO:0000256" key="10">
    <source>
        <dbReference type="ARBA" id="ARBA00034269"/>
    </source>
</evidence>
<dbReference type="Pfam" id="PF01544">
    <property type="entry name" value="CorA"/>
    <property type="match status" value="1"/>
</dbReference>
<protein>
    <submittedName>
        <fullName evidence="13">Magnesium transporter CorA</fullName>
    </submittedName>
</protein>
<dbReference type="InterPro" id="IPR002523">
    <property type="entry name" value="MgTranspt_CorA/ZnTranspt_ZntB"/>
</dbReference>
<keyword evidence="14" id="KW-1185">Reference proteome</keyword>
<evidence type="ECO:0000256" key="7">
    <source>
        <dbReference type="ARBA" id="ARBA00022989"/>
    </source>
</evidence>
<comment type="subcellular location">
    <subcellularLocation>
        <location evidence="1">Cell membrane</location>
        <topology evidence="1">Multi-pass membrane protein</topology>
    </subcellularLocation>
</comment>
<comment type="caution">
    <text evidence="13">The sequence shown here is derived from an EMBL/GenBank/DDBJ whole genome shotgun (WGS) entry which is preliminary data.</text>
</comment>
<dbReference type="EMBL" id="WAJS01000020">
    <property type="protein sequence ID" value="KAB1646645.1"/>
    <property type="molecule type" value="Genomic_DNA"/>
</dbReference>
<dbReference type="GO" id="GO:0015095">
    <property type="term" value="F:magnesium ion transmembrane transporter activity"/>
    <property type="evidence" value="ECO:0007669"/>
    <property type="project" value="TreeGrafter"/>
</dbReference>
<evidence type="ECO:0000313" key="13">
    <source>
        <dbReference type="EMBL" id="KAB1646645.1"/>
    </source>
</evidence>
<keyword evidence="7 12" id="KW-1133">Transmembrane helix</keyword>
<keyword evidence="4" id="KW-1003">Cell membrane</keyword>